<dbReference type="OrthoDB" id="9816462at2"/>
<feature type="compositionally biased region" description="Low complexity" evidence="1">
    <location>
        <begin position="66"/>
        <end position="82"/>
    </location>
</feature>
<dbReference type="RefSeq" id="WP_120540024.1">
    <property type="nucleotide sequence ID" value="NZ_RAVZ01000036.1"/>
</dbReference>
<evidence type="ECO:0000256" key="1">
    <source>
        <dbReference type="SAM" id="MobiDB-lite"/>
    </source>
</evidence>
<sequence length="495" mass="54535">MDFEEALQELGVDADPGGDTVRRAYLRRLKTRKPETDPEGFARLRQAYETVLAAREGREGPRTEAESLAPAPEAGAPEATGPVSTLRQDVFDRFRAEFRALPPDAPPEAPVEVARRAVEALPDMAEARQWLVEALLAADRIPDALVVYRDAYRQGFTGFLVELAQRFPRALEDTELVLLAESGAPHGFFWGLTEQLLQQGDGARAAKCALAAFERMGTNPQEPPPPPGWFLQVQLLLYIQSQPESAREVGRRYAAWVRGEGLQDAFKSDETARIWPLLAQLHVLPDAFDPALRAGMAQALLDGDLDPAREAFQALRERSPQEASEAAGQVRAQAPDLEQLLVSPLLTVPEPVPSTSVLTVLQNAARSPQGRGVMSGAFILLFFLFKACFLPATREPRGTERPVVVEARRMATVLCSQLELQDKQRLCGSLQQLVVWGAGGRCSRVRREQAEVERQLEAQVAALGADAGPMQEVQQQRLKATREEFRRALLNVCQG</sequence>
<dbReference type="AlphaFoldDB" id="A0A3A8JJA9"/>
<dbReference type="EMBL" id="RAVZ01000036">
    <property type="protein sequence ID" value="RKG91940.1"/>
    <property type="molecule type" value="Genomic_DNA"/>
</dbReference>
<protein>
    <recommendedName>
        <fullName evidence="4">J domain-containing protein</fullName>
    </recommendedName>
</protein>
<comment type="caution">
    <text evidence="2">The sequence shown here is derived from an EMBL/GenBank/DDBJ whole genome shotgun (WGS) entry which is preliminary data.</text>
</comment>
<dbReference type="Proteomes" id="UP000268094">
    <property type="component" value="Unassembled WGS sequence"/>
</dbReference>
<accession>A0A3A8JJA9</accession>
<evidence type="ECO:0000313" key="3">
    <source>
        <dbReference type="Proteomes" id="UP000268094"/>
    </source>
</evidence>
<dbReference type="InterPro" id="IPR011990">
    <property type="entry name" value="TPR-like_helical_dom_sf"/>
</dbReference>
<proteinExistence type="predicted"/>
<gene>
    <name evidence="2" type="ORF">D7V88_08075</name>
</gene>
<organism evidence="2 3">
    <name type="scientific">Corallococcus terminator</name>
    <dbReference type="NCBI Taxonomy" id="2316733"/>
    <lineage>
        <taxon>Bacteria</taxon>
        <taxon>Pseudomonadati</taxon>
        <taxon>Myxococcota</taxon>
        <taxon>Myxococcia</taxon>
        <taxon>Myxococcales</taxon>
        <taxon>Cystobacterineae</taxon>
        <taxon>Myxococcaceae</taxon>
        <taxon>Corallococcus</taxon>
    </lineage>
</organism>
<evidence type="ECO:0008006" key="4">
    <source>
        <dbReference type="Google" id="ProtNLM"/>
    </source>
</evidence>
<reference evidence="3" key="1">
    <citation type="submission" date="2018-09" db="EMBL/GenBank/DDBJ databases">
        <authorList>
            <person name="Livingstone P.G."/>
            <person name="Whitworth D.E."/>
        </authorList>
    </citation>
    <scope>NUCLEOTIDE SEQUENCE [LARGE SCALE GENOMIC DNA]</scope>
    <source>
        <strain evidence="3">CA054A</strain>
    </source>
</reference>
<dbReference type="Gene3D" id="1.25.40.10">
    <property type="entry name" value="Tetratricopeptide repeat domain"/>
    <property type="match status" value="1"/>
</dbReference>
<keyword evidence="3" id="KW-1185">Reference proteome</keyword>
<feature type="region of interest" description="Disordered" evidence="1">
    <location>
        <begin position="53"/>
        <end position="83"/>
    </location>
</feature>
<feature type="compositionally biased region" description="Basic and acidic residues" evidence="1">
    <location>
        <begin position="55"/>
        <end position="65"/>
    </location>
</feature>
<evidence type="ECO:0000313" key="2">
    <source>
        <dbReference type="EMBL" id="RKG91940.1"/>
    </source>
</evidence>
<name>A0A3A8JJA9_9BACT</name>